<dbReference type="Pfam" id="PF07808">
    <property type="entry name" value="RED_N"/>
    <property type="match status" value="1"/>
</dbReference>
<feature type="region of interest" description="Disordered" evidence="3">
    <location>
        <begin position="35"/>
        <end position="103"/>
    </location>
</feature>
<dbReference type="InterPro" id="IPR012916">
    <property type="entry name" value="RED_N"/>
</dbReference>
<proteinExistence type="predicted"/>
<name>A0A397ABD9_APHAT</name>
<evidence type="ECO:0000256" key="1">
    <source>
        <dbReference type="ARBA" id="ARBA00004123"/>
    </source>
</evidence>
<comment type="subcellular location">
    <subcellularLocation>
        <location evidence="1">Nucleus</location>
    </subcellularLocation>
</comment>
<accession>A0A397ABD9</accession>
<gene>
    <name evidence="5" type="ORF">DYB36_006739</name>
</gene>
<dbReference type="GO" id="GO:0005634">
    <property type="term" value="C:nucleus"/>
    <property type="evidence" value="ECO:0007669"/>
    <property type="project" value="UniProtKB-SubCell"/>
</dbReference>
<protein>
    <recommendedName>
        <fullName evidence="4">RED-like N-terminal domain-containing protein</fullName>
    </recommendedName>
</protein>
<feature type="domain" description="RED-like N-terminal" evidence="4">
    <location>
        <begin position="104"/>
        <end position="285"/>
    </location>
</feature>
<reference evidence="5 6" key="1">
    <citation type="submission" date="2018-08" db="EMBL/GenBank/DDBJ databases">
        <title>Aphanomyces genome sequencing and annotation.</title>
        <authorList>
            <person name="Minardi D."/>
            <person name="Oidtmann B."/>
            <person name="Van Der Giezen M."/>
            <person name="Studholme D.J."/>
        </authorList>
    </citation>
    <scope>NUCLEOTIDE SEQUENCE [LARGE SCALE GENOMIC DNA]</scope>
    <source>
        <strain evidence="5 6">Kv</strain>
    </source>
</reference>
<sequence length="490" mass="54681">MKICKEISVILETGLVSAKHMSLSQSDFRRLLETPRVAPQGGGGGILRRDAAQSKFGGKRAAESSGKGPKDREKYKKFKKPAAGDGDEDDPLKKPRSKMIDPTYQGKYRDRAAERRAGVNQDYEGMSRYQLIYHPSMNDRYYIVIPSGLEDINTEEMDIATSKFLGGDMKHTHLVKGLDLALLAQLKREKEKLQEQHASLVRKDPSSTSSHGTTSTSKSTPPLTALGAFLVKFMTKLTVDPSVKHMSDLFLPGRLHYEFNIHHVDVDTLPRFVQVSPDDCPVVDAAGVRGFLSPQLLEDIQECFQQPKHAQRRQRQVLPPPPTPGINDAHKGLATIAEDGDDESEDEDIFADVGEYVPPEDTVVSVPKGSIFQNLSAAQIARDAREKQHEALEASRLAATLAKAKAMYAKGQERAKADRLREKVAAPDDYGECFPDYEEDEEDGEKKDEKSSSSTERFKRGKSKQHMDKGQDPVQQPTNRRDRRQLQAKE</sequence>
<dbReference type="PANTHER" id="PTHR12765">
    <property type="entry name" value="RED PROTEIN IK FACTOR CYTOKINE IK"/>
    <property type="match status" value="1"/>
</dbReference>
<dbReference type="Proteomes" id="UP000265427">
    <property type="component" value="Unassembled WGS sequence"/>
</dbReference>
<feature type="region of interest" description="Disordered" evidence="3">
    <location>
        <begin position="412"/>
        <end position="490"/>
    </location>
</feature>
<comment type="caution">
    <text evidence="5">The sequence shown here is derived from an EMBL/GenBank/DDBJ whole genome shotgun (WGS) entry which is preliminary data.</text>
</comment>
<organism evidence="5 6">
    <name type="scientific">Aphanomyces astaci</name>
    <name type="common">Crayfish plague agent</name>
    <dbReference type="NCBI Taxonomy" id="112090"/>
    <lineage>
        <taxon>Eukaryota</taxon>
        <taxon>Sar</taxon>
        <taxon>Stramenopiles</taxon>
        <taxon>Oomycota</taxon>
        <taxon>Saprolegniomycetes</taxon>
        <taxon>Saprolegniales</taxon>
        <taxon>Verrucalvaceae</taxon>
        <taxon>Aphanomyces</taxon>
    </lineage>
</organism>
<dbReference type="InterPro" id="IPR039896">
    <property type="entry name" value="Red-like"/>
</dbReference>
<feature type="compositionally biased region" description="Low complexity" evidence="3">
    <location>
        <begin position="206"/>
        <end position="220"/>
    </location>
</feature>
<dbReference type="EMBL" id="QUSZ01006625">
    <property type="protein sequence ID" value="RHY05113.1"/>
    <property type="molecule type" value="Genomic_DNA"/>
</dbReference>
<keyword evidence="2" id="KW-0539">Nucleus</keyword>
<dbReference type="VEuPathDB" id="FungiDB:H257_14119"/>
<evidence type="ECO:0000256" key="2">
    <source>
        <dbReference type="ARBA" id="ARBA00023242"/>
    </source>
</evidence>
<evidence type="ECO:0000259" key="4">
    <source>
        <dbReference type="Pfam" id="PF07808"/>
    </source>
</evidence>
<evidence type="ECO:0000313" key="5">
    <source>
        <dbReference type="EMBL" id="RHY05113.1"/>
    </source>
</evidence>
<evidence type="ECO:0000313" key="6">
    <source>
        <dbReference type="Proteomes" id="UP000265427"/>
    </source>
</evidence>
<dbReference type="AlphaFoldDB" id="A0A397ABD9"/>
<feature type="compositionally biased region" description="Basic and acidic residues" evidence="3">
    <location>
        <begin position="194"/>
        <end position="205"/>
    </location>
</feature>
<feature type="region of interest" description="Disordered" evidence="3">
    <location>
        <begin position="194"/>
        <end position="220"/>
    </location>
</feature>
<feature type="compositionally biased region" description="Acidic residues" evidence="3">
    <location>
        <begin position="429"/>
        <end position="443"/>
    </location>
</feature>
<feature type="compositionally biased region" description="Basic and acidic residues" evidence="3">
    <location>
        <begin position="412"/>
        <end position="426"/>
    </location>
</feature>
<feature type="region of interest" description="Disordered" evidence="3">
    <location>
        <begin position="308"/>
        <end position="328"/>
    </location>
</feature>
<evidence type="ECO:0000256" key="3">
    <source>
        <dbReference type="SAM" id="MobiDB-lite"/>
    </source>
</evidence>